<dbReference type="Gene3D" id="3.30.830.10">
    <property type="entry name" value="Metalloenzyme, LuxS/M16 peptidase-like"/>
    <property type="match status" value="2"/>
</dbReference>
<dbReference type="Proteomes" id="UP000177629">
    <property type="component" value="Unassembled WGS sequence"/>
</dbReference>
<dbReference type="AlphaFoldDB" id="A0A1G2PKQ4"/>
<dbReference type="Pfam" id="PF00675">
    <property type="entry name" value="Peptidase_M16"/>
    <property type="match status" value="1"/>
</dbReference>
<dbReference type="InterPro" id="IPR050361">
    <property type="entry name" value="MPP/UQCRC_Complex"/>
</dbReference>
<dbReference type="EMBL" id="MHSS01000002">
    <property type="protein sequence ID" value="OHA48898.1"/>
    <property type="molecule type" value="Genomic_DNA"/>
</dbReference>
<proteinExistence type="inferred from homology"/>
<evidence type="ECO:0000259" key="2">
    <source>
        <dbReference type="Pfam" id="PF00675"/>
    </source>
</evidence>
<gene>
    <name evidence="4" type="ORF">A2806_04360</name>
</gene>
<evidence type="ECO:0000256" key="1">
    <source>
        <dbReference type="ARBA" id="ARBA00007261"/>
    </source>
</evidence>
<dbReference type="InterPro" id="IPR011765">
    <property type="entry name" value="Pept_M16_N"/>
</dbReference>
<organism evidence="4 5">
    <name type="scientific">Candidatus Terrybacteria bacterium RIFCSPHIGHO2_01_FULL_48_17</name>
    <dbReference type="NCBI Taxonomy" id="1802362"/>
    <lineage>
        <taxon>Bacteria</taxon>
        <taxon>Candidatus Terryibacteriota</taxon>
    </lineage>
</organism>
<comment type="similarity">
    <text evidence="1">Belongs to the peptidase M16 family.</text>
</comment>
<reference evidence="4 5" key="1">
    <citation type="journal article" date="2016" name="Nat. Commun.">
        <title>Thousands of microbial genomes shed light on interconnected biogeochemical processes in an aquifer system.</title>
        <authorList>
            <person name="Anantharaman K."/>
            <person name="Brown C.T."/>
            <person name="Hug L.A."/>
            <person name="Sharon I."/>
            <person name="Castelle C.J."/>
            <person name="Probst A.J."/>
            <person name="Thomas B.C."/>
            <person name="Singh A."/>
            <person name="Wilkins M.J."/>
            <person name="Karaoz U."/>
            <person name="Brodie E.L."/>
            <person name="Williams K.H."/>
            <person name="Hubbard S.S."/>
            <person name="Banfield J.F."/>
        </authorList>
    </citation>
    <scope>NUCLEOTIDE SEQUENCE [LARGE SCALE GENOMIC DNA]</scope>
</reference>
<dbReference type="PANTHER" id="PTHR11851">
    <property type="entry name" value="METALLOPROTEASE"/>
    <property type="match status" value="1"/>
</dbReference>
<dbReference type="STRING" id="1802362.A2806_04360"/>
<dbReference type="InterPro" id="IPR007863">
    <property type="entry name" value="Peptidase_M16_C"/>
</dbReference>
<dbReference type="SUPFAM" id="SSF63411">
    <property type="entry name" value="LuxS/MPP-like metallohydrolase"/>
    <property type="match status" value="2"/>
</dbReference>
<evidence type="ECO:0000313" key="5">
    <source>
        <dbReference type="Proteomes" id="UP000177629"/>
    </source>
</evidence>
<accession>A0A1G2PKQ4</accession>
<name>A0A1G2PKQ4_9BACT</name>
<sequence>MAHFLEHLLFRGSKRYPDIARVVEGAGGRKNGFTAQETILYFTHVPDGKSKLAAQVLSDMLIRPLFRPSDIETERGVVEQELRGYLQDSADRAEETAMALYFQDHPMGQSIGGPIENLAKWGREDIRAFFQTFYCAERANIALAGNVDVTAISALLSPFEIIPQHVDCQRVINIPSLPVISRVAVRRLKQREQAYFFLILPGPVYAHSLRRASSFATDILGQGMSSRLERVLRDELGFVYHVGASLNASQDYGIVAIVGATSPGQLMQCMRRIIEELRLLSRAGVTRAEYLRAKSMRTARIMIASYSPENIARRNAAVMALGMPVYTPHERIEHERAVRHEEVNEAARLFLNPSVVTLAVAGNVKESEQELLDIIQNA</sequence>
<comment type="caution">
    <text evidence="4">The sequence shown here is derived from an EMBL/GenBank/DDBJ whole genome shotgun (WGS) entry which is preliminary data.</text>
</comment>
<dbReference type="PANTHER" id="PTHR11851:SF49">
    <property type="entry name" value="MITOCHONDRIAL-PROCESSING PEPTIDASE SUBUNIT ALPHA"/>
    <property type="match status" value="1"/>
</dbReference>
<evidence type="ECO:0000313" key="4">
    <source>
        <dbReference type="EMBL" id="OHA48898.1"/>
    </source>
</evidence>
<feature type="domain" description="Peptidase M16 N-terminal" evidence="2">
    <location>
        <begin position="2"/>
        <end position="114"/>
    </location>
</feature>
<evidence type="ECO:0000259" key="3">
    <source>
        <dbReference type="Pfam" id="PF05193"/>
    </source>
</evidence>
<dbReference type="Pfam" id="PF05193">
    <property type="entry name" value="Peptidase_M16_C"/>
    <property type="match status" value="1"/>
</dbReference>
<dbReference type="InterPro" id="IPR011249">
    <property type="entry name" value="Metalloenz_LuxS/M16"/>
</dbReference>
<evidence type="ECO:0008006" key="6">
    <source>
        <dbReference type="Google" id="ProtNLM"/>
    </source>
</evidence>
<dbReference type="GO" id="GO:0046872">
    <property type="term" value="F:metal ion binding"/>
    <property type="evidence" value="ECO:0007669"/>
    <property type="project" value="InterPro"/>
</dbReference>
<feature type="domain" description="Peptidase M16 C-terminal" evidence="3">
    <location>
        <begin position="122"/>
        <end position="295"/>
    </location>
</feature>
<protein>
    <recommendedName>
        <fullName evidence="6">Peptidase M16 C-terminal domain-containing protein</fullName>
    </recommendedName>
</protein>